<dbReference type="KEGG" id="dpx:DAPPUDRAFT_244275"/>
<name>E9GKL0_DAPPU</name>
<dbReference type="Proteomes" id="UP000000305">
    <property type="component" value="Unassembled WGS sequence"/>
</dbReference>
<proteinExistence type="predicted"/>
<dbReference type="InParanoid" id="E9GKL0"/>
<organism evidence="1 2">
    <name type="scientific">Daphnia pulex</name>
    <name type="common">Water flea</name>
    <dbReference type="NCBI Taxonomy" id="6669"/>
    <lineage>
        <taxon>Eukaryota</taxon>
        <taxon>Metazoa</taxon>
        <taxon>Ecdysozoa</taxon>
        <taxon>Arthropoda</taxon>
        <taxon>Crustacea</taxon>
        <taxon>Branchiopoda</taxon>
        <taxon>Diplostraca</taxon>
        <taxon>Cladocera</taxon>
        <taxon>Anomopoda</taxon>
        <taxon>Daphniidae</taxon>
        <taxon>Daphnia</taxon>
    </lineage>
</organism>
<dbReference type="AlphaFoldDB" id="E9GKL0"/>
<protein>
    <submittedName>
        <fullName evidence="1">Uncharacterized protein</fullName>
    </submittedName>
</protein>
<sequence length="194" mass="22224">MGENKEGTGYSLRLSTVSHFRVPEIQTDMVIIIVPDTPRKYKVVGKFASVSDCRAGKGRSDTQPNARCYRQCLQARRHDFNCEETIKHFFLQAALFFYFPVGFNSSHGLTDSYELNVLPTDIRIAILNNMPRYGVRGYAAYKDVVAGLQTKYETMKLNSENYFRICLKRNKLDEVDNVANDLFLHCKSGLVQLY</sequence>
<keyword evidence="2" id="KW-1185">Reference proteome</keyword>
<evidence type="ECO:0000313" key="1">
    <source>
        <dbReference type="EMBL" id="EFX80044.1"/>
    </source>
</evidence>
<accession>E9GKL0</accession>
<reference evidence="1 2" key="1">
    <citation type="journal article" date="2011" name="Science">
        <title>The ecoresponsive genome of Daphnia pulex.</title>
        <authorList>
            <person name="Colbourne J.K."/>
            <person name="Pfrender M.E."/>
            <person name="Gilbert D."/>
            <person name="Thomas W.K."/>
            <person name="Tucker A."/>
            <person name="Oakley T.H."/>
            <person name="Tokishita S."/>
            <person name="Aerts A."/>
            <person name="Arnold G.J."/>
            <person name="Basu M.K."/>
            <person name="Bauer D.J."/>
            <person name="Caceres C.E."/>
            <person name="Carmel L."/>
            <person name="Casola C."/>
            <person name="Choi J.H."/>
            <person name="Detter J.C."/>
            <person name="Dong Q."/>
            <person name="Dusheyko S."/>
            <person name="Eads B.D."/>
            <person name="Frohlich T."/>
            <person name="Geiler-Samerotte K.A."/>
            <person name="Gerlach D."/>
            <person name="Hatcher P."/>
            <person name="Jogdeo S."/>
            <person name="Krijgsveld J."/>
            <person name="Kriventseva E.V."/>
            <person name="Kultz D."/>
            <person name="Laforsch C."/>
            <person name="Lindquist E."/>
            <person name="Lopez J."/>
            <person name="Manak J.R."/>
            <person name="Muller J."/>
            <person name="Pangilinan J."/>
            <person name="Patwardhan R.P."/>
            <person name="Pitluck S."/>
            <person name="Pritham E.J."/>
            <person name="Rechtsteiner A."/>
            <person name="Rho M."/>
            <person name="Rogozin I.B."/>
            <person name="Sakarya O."/>
            <person name="Salamov A."/>
            <person name="Schaack S."/>
            <person name="Shapiro H."/>
            <person name="Shiga Y."/>
            <person name="Skalitzky C."/>
            <person name="Smith Z."/>
            <person name="Souvorov A."/>
            <person name="Sung W."/>
            <person name="Tang Z."/>
            <person name="Tsuchiya D."/>
            <person name="Tu H."/>
            <person name="Vos H."/>
            <person name="Wang M."/>
            <person name="Wolf Y.I."/>
            <person name="Yamagata H."/>
            <person name="Yamada T."/>
            <person name="Ye Y."/>
            <person name="Shaw J.R."/>
            <person name="Andrews J."/>
            <person name="Crease T.J."/>
            <person name="Tang H."/>
            <person name="Lucas S.M."/>
            <person name="Robertson H.M."/>
            <person name="Bork P."/>
            <person name="Koonin E.V."/>
            <person name="Zdobnov E.M."/>
            <person name="Grigoriev I.V."/>
            <person name="Lynch M."/>
            <person name="Boore J.L."/>
        </authorList>
    </citation>
    <scope>NUCLEOTIDE SEQUENCE [LARGE SCALE GENOMIC DNA]</scope>
</reference>
<gene>
    <name evidence="1" type="ORF">DAPPUDRAFT_244275</name>
</gene>
<dbReference type="HOGENOM" id="CLU_1403769_0_0_1"/>
<dbReference type="EMBL" id="GL732549">
    <property type="protein sequence ID" value="EFX80044.1"/>
    <property type="molecule type" value="Genomic_DNA"/>
</dbReference>
<evidence type="ECO:0000313" key="2">
    <source>
        <dbReference type="Proteomes" id="UP000000305"/>
    </source>
</evidence>